<gene>
    <name evidence="4" type="ORF">WJX75_004679</name>
</gene>
<dbReference type="Pfam" id="PF00534">
    <property type="entry name" value="Glycos_transf_1"/>
    <property type="match status" value="1"/>
</dbReference>
<name>A0ABR2Z2V5_9CHLO</name>
<evidence type="ECO:0000256" key="2">
    <source>
        <dbReference type="SAM" id="MobiDB-lite"/>
    </source>
</evidence>
<comment type="caution">
    <text evidence="4">The sequence shown here is derived from an EMBL/GenBank/DDBJ whole genome shotgun (WGS) entry which is preliminary data.</text>
</comment>
<proteinExistence type="predicted"/>
<keyword evidence="1" id="KW-0328">Glycosyltransferase</keyword>
<feature type="domain" description="Glycosyl transferase family 1" evidence="3">
    <location>
        <begin position="436"/>
        <end position="584"/>
    </location>
</feature>
<evidence type="ECO:0000259" key="3">
    <source>
        <dbReference type="Pfam" id="PF00534"/>
    </source>
</evidence>
<organism evidence="4 5">
    <name type="scientific">Coccomyxa subellipsoidea</name>
    <dbReference type="NCBI Taxonomy" id="248742"/>
    <lineage>
        <taxon>Eukaryota</taxon>
        <taxon>Viridiplantae</taxon>
        <taxon>Chlorophyta</taxon>
        <taxon>core chlorophytes</taxon>
        <taxon>Trebouxiophyceae</taxon>
        <taxon>Trebouxiophyceae incertae sedis</taxon>
        <taxon>Coccomyxaceae</taxon>
        <taxon>Coccomyxa</taxon>
    </lineage>
</organism>
<dbReference type="InterPro" id="IPR001296">
    <property type="entry name" value="Glyco_trans_1"/>
</dbReference>
<feature type="region of interest" description="Disordered" evidence="2">
    <location>
        <begin position="19"/>
        <end position="41"/>
    </location>
</feature>
<keyword evidence="5" id="KW-1185">Reference proteome</keyword>
<accession>A0ABR2Z2V5</accession>
<evidence type="ECO:0000256" key="1">
    <source>
        <dbReference type="ARBA" id="ARBA00022676"/>
    </source>
</evidence>
<evidence type="ECO:0000313" key="4">
    <source>
        <dbReference type="EMBL" id="KAK9918519.1"/>
    </source>
</evidence>
<dbReference type="CDD" id="cd03801">
    <property type="entry name" value="GT4_PimA-like"/>
    <property type="match status" value="1"/>
</dbReference>
<reference evidence="4 5" key="1">
    <citation type="journal article" date="2024" name="Nat. Commun.">
        <title>Phylogenomics reveals the evolutionary origins of lichenization in chlorophyte algae.</title>
        <authorList>
            <person name="Puginier C."/>
            <person name="Libourel C."/>
            <person name="Otte J."/>
            <person name="Skaloud P."/>
            <person name="Haon M."/>
            <person name="Grisel S."/>
            <person name="Petersen M."/>
            <person name="Berrin J.G."/>
            <person name="Delaux P.M."/>
            <person name="Dal Grande F."/>
            <person name="Keller J."/>
        </authorList>
    </citation>
    <scope>NUCLEOTIDE SEQUENCE [LARGE SCALE GENOMIC DNA]</scope>
    <source>
        <strain evidence="4 5">SAG 216-7</strain>
    </source>
</reference>
<sequence>MLAAAAADAVTAIARVRAASVKQRPAAGRPKPEELRAKHAAVWPPRLTSAERADIMLPEAMKTRALLEASHGARRKLQQRDMRDDEDDLPFASRPKKVVMKKSAKPTSITAGVTTSYNEILDDDTDIEADDPVSQTKLAGKASASQKAVSKAATKPAGAVTGGLQDQMLSAARGAAAGAKTTANGLLTGVGIDSGAGSAVEPGLQTKQGIMGKFRQNVNAAAAAEAANAQMVTAGGTATAYHLLAAMLAKSHALEVTFLGVSKKFTICQEAKQVNTKQNLHFECLEPHHFVPEIVETYPYEQLSHAVLNWVEENADRCDVIHGHEWGGAFVDLITANNYRQIKAGLRVAVQPHGGHFWSSMGQVQRPMDIVSLRIDNQERMANMLNDCEISPTNYMIAFLRQRGWAMPDSTMRIPNVIPEVDPLAAQMMGKEKPVWRLAFFSRLEERKGIKLFVDAVSALNVTNDRFEVYFVGSDAKVDMRPSSVWLREKTAKWPWKTHLRVGAKRDEALQILSSEGTLLVLCSLVDNMPYVVAEAAVKGIPFLVFDAGGVLEMFDPKEFSDNVVFEPTLAALKRKLAHVVERGRIKTVQLAEHITTGRQQWLQWHADFAESLPRLIQEDTELDDQVRLMTGPEGTIRIVQLQKDQLSLKLWEPLCADNPNPSGPPLLLLPPEYEFLDAENGPRELAELMYIGMRRNNKLGALAFGAELPNGKQAFPTSPSWMLYGGDDAHCMDDVPILIRPETFCSVFTAEARVFRHYYSWVLAMLISQQGRLLHTFPRTIFAVKNFTVGGYSCMPDKIPIDRRISYPLASNLYKDSEELLRNLHLAPYAKPIVSLVDDFPMVQRHKGWQFGYLASNATRRMTYLNWVSAEGGLPRDGRWSCGTHAYPSMHHSLMHPCAGADGTCCGDSAYTPFLLRYESFFHSQNALLVLAYEVWPICGDGMDFVVRLKPNGPRRAQTLLKRAYDADPNAQPNRQKIEWRMHIRTGDVLDFTVEPRGNHDCDGLYIVDVQIWHDDFAQSVEW</sequence>
<feature type="region of interest" description="Disordered" evidence="2">
    <location>
        <begin position="70"/>
        <end position="90"/>
    </location>
</feature>
<keyword evidence="1" id="KW-0808">Transferase</keyword>
<evidence type="ECO:0000313" key="5">
    <source>
        <dbReference type="Proteomes" id="UP001491310"/>
    </source>
</evidence>
<dbReference type="Gene3D" id="3.40.50.2000">
    <property type="entry name" value="Glycogen Phosphorylase B"/>
    <property type="match status" value="2"/>
</dbReference>
<dbReference type="EMBL" id="JALJOT010000001">
    <property type="protein sequence ID" value="KAK9918519.1"/>
    <property type="molecule type" value="Genomic_DNA"/>
</dbReference>
<dbReference type="Proteomes" id="UP001491310">
    <property type="component" value="Unassembled WGS sequence"/>
</dbReference>
<dbReference type="SUPFAM" id="SSF53756">
    <property type="entry name" value="UDP-Glycosyltransferase/glycogen phosphorylase"/>
    <property type="match status" value="1"/>
</dbReference>
<protein>
    <recommendedName>
        <fullName evidence="3">Glycosyl transferase family 1 domain-containing protein</fullName>
    </recommendedName>
</protein>